<dbReference type="InterPro" id="IPR010918">
    <property type="entry name" value="PurM-like_C_dom"/>
</dbReference>
<sequence length="448" mass="48505">MDIEGYVRRNLKKGVSEDKIIDVGFKRVLELKEVNEEWAKKFVGAVIEEVKTTEKYKDIDDNDLKYLLGSSTSDVTMGKMGVGSRGQGDFFVHREIARIIGTTNQITEVDSTEQDDAGVVKADAKYVVVAVDGTHSRLSDFPFLAGFHVARAALRDVYVMGADAVALISDVHLADDGDVAKILEYTAGVCAVSEAINVPLVAGSTLRVGGDMVLGDRLVSSVAAIGVIEEGKPTARKRAEVGDVILMTKGSGGGTISTTGLYYGDFDAINQTINVDFLKACKGLINADLLKDIHVMTDVTNGGLRGDAYEISNTAKVSLQVEKEKVYNLVDEKVLKMLENLNIDPLGVSIDSLLIIAPKDKVEEIKNHTGAEVIGVVAEGDTSYLIDNGEKIPLIPKFREAAYTPVKKIVGEQKPEDFEEMKSKVATSCDEAIAKKDFVVKKLKNNIE</sequence>
<dbReference type="CDD" id="cd02691">
    <property type="entry name" value="PurM-like2"/>
    <property type="match status" value="1"/>
</dbReference>
<dbReference type="InterPro" id="IPR006283">
    <property type="entry name" value="ThiL-like"/>
</dbReference>
<dbReference type="PANTHER" id="PTHR30270:SF2">
    <property type="entry name" value="HYDROGENASE EXPRESSION_FORMATION PROTEIN"/>
    <property type="match status" value="1"/>
</dbReference>
<organism evidence="3 4">
    <name type="scientific">Methanococcus voltae</name>
    <dbReference type="NCBI Taxonomy" id="2188"/>
    <lineage>
        <taxon>Archaea</taxon>
        <taxon>Methanobacteriati</taxon>
        <taxon>Methanobacteriota</taxon>
        <taxon>Methanomada group</taxon>
        <taxon>Methanococci</taxon>
        <taxon>Methanococcales</taxon>
        <taxon>Methanococcaceae</taxon>
        <taxon>Methanococcus</taxon>
    </lineage>
</organism>
<evidence type="ECO:0000259" key="2">
    <source>
        <dbReference type="Pfam" id="PF02769"/>
    </source>
</evidence>
<dbReference type="Pfam" id="PF02769">
    <property type="entry name" value="AIRS_C"/>
    <property type="match status" value="1"/>
</dbReference>
<dbReference type="InterPro" id="IPR016188">
    <property type="entry name" value="PurM-like_N"/>
</dbReference>
<dbReference type="OrthoDB" id="42306at2157"/>
<evidence type="ECO:0000259" key="1">
    <source>
        <dbReference type="Pfam" id="PF00586"/>
    </source>
</evidence>
<dbReference type="InterPro" id="IPR036921">
    <property type="entry name" value="PurM-like_N_sf"/>
</dbReference>
<comment type="caution">
    <text evidence="3">The sequence shown here is derived from an EMBL/GenBank/DDBJ whole genome shotgun (WGS) entry which is preliminary data.</text>
</comment>
<proteinExistence type="predicted"/>
<dbReference type="SUPFAM" id="SSF55326">
    <property type="entry name" value="PurM N-terminal domain-like"/>
    <property type="match status" value="1"/>
</dbReference>
<dbReference type="EMBL" id="JAGGMV010000001">
    <property type="protein sequence ID" value="MBP2200628.1"/>
    <property type="molecule type" value="Genomic_DNA"/>
</dbReference>
<dbReference type="Pfam" id="PF00586">
    <property type="entry name" value="AIRS"/>
    <property type="match status" value="1"/>
</dbReference>
<dbReference type="Gene3D" id="3.90.650.10">
    <property type="entry name" value="PurM-like C-terminal domain"/>
    <property type="match status" value="1"/>
</dbReference>
<dbReference type="GO" id="GO:0009228">
    <property type="term" value="P:thiamine biosynthetic process"/>
    <property type="evidence" value="ECO:0007669"/>
    <property type="project" value="InterPro"/>
</dbReference>
<dbReference type="Proteomes" id="UP000740329">
    <property type="component" value="Unassembled WGS sequence"/>
</dbReference>
<dbReference type="GO" id="GO:0009030">
    <property type="term" value="F:thiamine-phosphate kinase activity"/>
    <property type="evidence" value="ECO:0007669"/>
    <property type="project" value="InterPro"/>
</dbReference>
<dbReference type="PANTHER" id="PTHR30270">
    <property type="entry name" value="THIAMINE-MONOPHOSPHATE KINASE"/>
    <property type="match status" value="1"/>
</dbReference>
<evidence type="ECO:0000313" key="4">
    <source>
        <dbReference type="Proteomes" id="UP000740329"/>
    </source>
</evidence>
<dbReference type="SUPFAM" id="SSF56042">
    <property type="entry name" value="PurM C-terminal domain-like"/>
    <property type="match status" value="1"/>
</dbReference>
<dbReference type="InterPro" id="IPR009186">
    <property type="entry name" value="Ni_metllenz_mat"/>
</dbReference>
<dbReference type="Gene3D" id="3.30.1330.10">
    <property type="entry name" value="PurM-like, N-terminal domain"/>
    <property type="match status" value="1"/>
</dbReference>
<reference evidence="3" key="1">
    <citation type="submission" date="2021-03" db="EMBL/GenBank/DDBJ databases">
        <title>Genomic Encyclopedia of Type Strains, Phase IV (KMG-V): Genome sequencing to study the core and pangenomes of soil and plant-associated prokaryotes.</title>
        <authorList>
            <person name="Whitman W."/>
        </authorList>
    </citation>
    <scope>NUCLEOTIDE SEQUENCE</scope>
    <source>
        <strain evidence="3">C4</strain>
    </source>
</reference>
<accession>A0A8J7S392</accession>
<feature type="domain" description="PurM-like N-terminal" evidence="1">
    <location>
        <begin position="115"/>
        <end position="227"/>
    </location>
</feature>
<gene>
    <name evidence="3" type="ORF">J3E07_000026</name>
</gene>
<protein>
    <submittedName>
        <fullName evidence="3">Hydrogenase expression/formation protein</fullName>
    </submittedName>
</protein>
<evidence type="ECO:0000313" key="3">
    <source>
        <dbReference type="EMBL" id="MBP2200628.1"/>
    </source>
</evidence>
<dbReference type="PIRSF" id="PIRSF006346">
    <property type="entry name" value="Ni_metllenz_mat"/>
    <property type="match status" value="1"/>
</dbReference>
<dbReference type="InterPro" id="IPR036676">
    <property type="entry name" value="PurM-like_C_sf"/>
</dbReference>
<name>A0A8J7S392_METVO</name>
<dbReference type="RefSeq" id="WP_209590021.1">
    <property type="nucleotide sequence ID" value="NZ_JAGGMU010000001.1"/>
</dbReference>
<feature type="domain" description="PurM-like C-terminal" evidence="2">
    <location>
        <begin position="240"/>
        <end position="386"/>
    </location>
</feature>
<dbReference type="AlphaFoldDB" id="A0A8J7S392"/>